<dbReference type="AlphaFoldDB" id="A0A7S4T4X0"/>
<protein>
    <submittedName>
        <fullName evidence="2">Uncharacterized protein</fullName>
    </submittedName>
</protein>
<accession>A0A7S4T4X0</accession>
<organism evidence="2">
    <name type="scientific">Ditylum brightwellii</name>
    <dbReference type="NCBI Taxonomy" id="49249"/>
    <lineage>
        <taxon>Eukaryota</taxon>
        <taxon>Sar</taxon>
        <taxon>Stramenopiles</taxon>
        <taxon>Ochrophyta</taxon>
        <taxon>Bacillariophyta</taxon>
        <taxon>Mediophyceae</taxon>
        <taxon>Lithodesmiophycidae</taxon>
        <taxon>Lithodesmiales</taxon>
        <taxon>Lithodesmiaceae</taxon>
        <taxon>Ditylum</taxon>
    </lineage>
</organism>
<evidence type="ECO:0000256" key="1">
    <source>
        <dbReference type="SAM" id="MobiDB-lite"/>
    </source>
</evidence>
<feature type="region of interest" description="Disordered" evidence="1">
    <location>
        <begin position="123"/>
        <end position="193"/>
    </location>
</feature>
<gene>
    <name evidence="2" type="ORF">DBRI00130_LOCUS42525</name>
</gene>
<name>A0A7S4T4X0_9STRA</name>
<dbReference type="EMBL" id="HBNS01059148">
    <property type="protein sequence ID" value="CAE4664924.1"/>
    <property type="molecule type" value="Transcribed_RNA"/>
</dbReference>
<evidence type="ECO:0000313" key="2">
    <source>
        <dbReference type="EMBL" id="CAE4664924.1"/>
    </source>
</evidence>
<proteinExistence type="predicted"/>
<reference evidence="2" key="1">
    <citation type="submission" date="2021-01" db="EMBL/GenBank/DDBJ databases">
        <authorList>
            <person name="Corre E."/>
            <person name="Pelletier E."/>
            <person name="Niang G."/>
            <person name="Scheremetjew M."/>
            <person name="Finn R."/>
            <person name="Kale V."/>
            <person name="Holt S."/>
            <person name="Cochrane G."/>
            <person name="Meng A."/>
            <person name="Brown T."/>
            <person name="Cohen L."/>
        </authorList>
    </citation>
    <scope>NUCLEOTIDE SEQUENCE</scope>
    <source>
        <strain evidence="2">GSO104</strain>
    </source>
</reference>
<sequence>MNLSSPTEHENVTLKKVCSSRRSVSFSKVSIREHEIVLGDHPDCSDGAPVGLGWTYKENDATCIELYEKNRGTCRTKFELKLSKKERRKKLKYIGMSSQEIAAAEKQAAEVRHQRVKEMTKQMNAQKSEKMLKETCSSGERSPTFLGTMGDTKKAPKQNFGQHCPLEGPKRSKNTLMQHPHKQRPGEAEDQGRNSLKQHLIQHRPEEAGNQGRNSLKQHLIQHRPEEAGDQGRNSLKQHLSQHCPEEAMVSGKLRQKLGQLRVGKARIQTSTKLNSQSSPIF</sequence>